<comment type="caution">
    <text evidence="1">The sequence shown here is derived from an EMBL/GenBank/DDBJ whole genome shotgun (WGS) entry which is preliminary data.</text>
</comment>
<feature type="non-terminal residue" evidence="1">
    <location>
        <position position="62"/>
    </location>
</feature>
<dbReference type="Proteomes" id="UP000234323">
    <property type="component" value="Unassembled WGS sequence"/>
</dbReference>
<name>A0A2I1FY89_9GLOM</name>
<gene>
    <name evidence="1" type="ORF">RhiirA4_393310</name>
</gene>
<evidence type="ECO:0000313" key="2">
    <source>
        <dbReference type="Proteomes" id="UP000234323"/>
    </source>
</evidence>
<sequence length="62" mass="7645">MAIEKCHNYEEFLLQKARVITEIELFYMLPRHKKKKEWFPDWIHYSIPANEVHKFIIAIDKN</sequence>
<evidence type="ECO:0000313" key="1">
    <source>
        <dbReference type="EMBL" id="PKY39337.1"/>
    </source>
</evidence>
<reference evidence="1 2" key="1">
    <citation type="submission" date="2015-10" db="EMBL/GenBank/DDBJ databases">
        <title>Genome analyses suggest a sexual origin of heterokaryosis in a supposedly ancient asexual fungus.</title>
        <authorList>
            <person name="Ropars J."/>
            <person name="Sedzielewska K."/>
            <person name="Noel J."/>
            <person name="Charron P."/>
            <person name="Farinelli L."/>
            <person name="Marton T."/>
            <person name="Kruger M."/>
            <person name="Pelin A."/>
            <person name="Brachmann A."/>
            <person name="Corradi N."/>
        </authorList>
    </citation>
    <scope>NUCLEOTIDE SEQUENCE [LARGE SCALE GENOMIC DNA]</scope>
    <source>
        <strain evidence="1 2">A4</strain>
    </source>
</reference>
<accession>A0A2I1FY89</accession>
<keyword evidence="2" id="KW-1185">Reference proteome</keyword>
<protein>
    <submittedName>
        <fullName evidence="1">Uncharacterized protein</fullName>
    </submittedName>
</protein>
<organism evidence="1 2">
    <name type="scientific">Rhizophagus irregularis</name>
    <dbReference type="NCBI Taxonomy" id="588596"/>
    <lineage>
        <taxon>Eukaryota</taxon>
        <taxon>Fungi</taxon>
        <taxon>Fungi incertae sedis</taxon>
        <taxon>Mucoromycota</taxon>
        <taxon>Glomeromycotina</taxon>
        <taxon>Glomeromycetes</taxon>
        <taxon>Glomerales</taxon>
        <taxon>Glomeraceae</taxon>
        <taxon>Rhizophagus</taxon>
    </lineage>
</organism>
<dbReference type="VEuPathDB" id="FungiDB:RhiirA1_406645"/>
<dbReference type="AlphaFoldDB" id="A0A2I1FY89"/>
<proteinExistence type="predicted"/>
<dbReference type="EMBL" id="LLXI01000060">
    <property type="protein sequence ID" value="PKY39337.1"/>
    <property type="molecule type" value="Genomic_DNA"/>
</dbReference>